<comment type="similarity">
    <text evidence="2 9">Belongs to the glycosyl hydrolase 1 family.</text>
</comment>
<keyword evidence="8" id="KW-0624">Polysaccharide degradation</keyword>
<keyword evidence="4 9" id="KW-0378">Hydrolase</keyword>
<evidence type="ECO:0000256" key="5">
    <source>
        <dbReference type="ARBA" id="ARBA00023001"/>
    </source>
</evidence>
<protein>
    <recommendedName>
        <fullName evidence="3 9">Beta-glucosidase</fullName>
        <ecNumber evidence="3 9">3.2.1.21</ecNumber>
    </recommendedName>
</protein>
<evidence type="ECO:0000256" key="4">
    <source>
        <dbReference type="ARBA" id="ARBA00022801"/>
    </source>
</evidence>
<dbReference type="InterPro" id="IPR017853">
    <property type="entry name" value="GH"/>
</dbReference>
<keyword evidence="11" id="KW-1185">Reference proteome</keyword>
<dbReference type="Gene3D" id="3.20.20.80">
    <property type="entry name" value="Glycosidases"/>
    <property type="match status" value="1"/>
</dbReference>
<keyword evidence="6" id="KW-0119">Carbohydrate metabolism</keyword>
<dbReference type="NCBIfam" id="TIGR03356">
    <property type="entry name" value="BGL"/>
    <property type="match status" value="1"/>
</dbReference>
<dbReference type="Proteomes" id="UP001500620">
    <property type="component" value="Unassembled WGS sequence"/>
</dbReference>
<reference evidence="11" key="1">
    <citation type="journal article" date="2019" name="Int. J. Syst. Evol. Microbiol.">
        <title>The Global Catalogue of Microorganisms (GCM) 10K type strain sequencing project: providing services to taxonomists for standard genome sequencing and annotation.</title>
        <authorList>
            <consortium name="The Broad Institute Genomics Platform"/>
            <consortium name="The Broad Institute Genome Sequencing Center for Infectious Disease"/>
            <person name="Wu L."/>
            <person name="Ma J."/>
        </authorList>
    </citation>
    <scope>NUCLEOTIDE SEQUENCE [LARGE SCALE GENOMIC DNA]</scope>
    <source>
        <strain evidence="11">JCM 17441</strain>
    </source>
</reference>
<name>A0ABP8DLG8_9ACTN</name>
<dbReference type="PRINTS" id="PR00131">
    <property type="entry name" value="GLHYDRLASE1"/>
</dbReference>
<keyword evidence="5" id="KW-0136">Cellulose degradation</keyword>
<dbReference type="Pfam" id="PF00232">
    <property type="entry name" value="Glyco_hydro_1"/>
    <property type="match status" value="1"/>
</dbReference>
<evidence type="ECO:0000256" key="2">
    <source>
        <dbReference type="ARBA" id="ARBA00010838"/>
    </source>
</evidence>
<proteinExistence type="inferred from homology"/>
<dbReference type="InterPro" id="IPR017736">
    <property type="entry name" value="Glyco_hydro_1_beta-glucosidase"/>
</dbReference>
<comment type="catalytic activity">
    <reaction evidence="1 9">
        <text>Hydrolysis of terminal, non-reducing beta-D-glucosyl residues with release of beta-D-glucose.</text>
        <dbReference type="EC" id="3.2.1.21"/>
    </reaction>
</comment>
<evidence type="ECO:0000256" key="6">
    <source>
        <dbReference type="ARBA" id="ARBA00023277"/>
    </source>
</evidence>
<evidence type="ECO:0000256" key="9">
    <source>
        <dbReference type="RuleBase" id="RU361175"/>
    </source>
</evidence>
<keyword evidence="7 9" id="KW-0326">Glycosidase</keyword>
<evidence type="ECO:0000256" key="1">
    <source>
        <dbReference type="ARBA" id="ARBA00000448"/>
    </source>
</evidence>
<dbReference type="RefSeq" id="WP_345135643.1">
    <property type="nucleotide sequence ID" value="NZ_BAABAT010000032.1"/>
</dbReference>
<dbReference type="PANTHER" id="PTHR10353:SF36">
    <property type="entry name" value="LP05116P"/>
    <property type="match status" value="1"/>
</dbReference>
<evidence type="ECO:0000256" key="3">
    <source>
        <dbReference type="ARBA" id="ARBA00012744"/>
    </source>
</evidence>
<accession>A0ABP8DLG8</accession>
<organism evidence="10 11">
    <name type="scientific">Dactylosporangium darangshiense</name>
    <dbReference type="NCBI Taxonomy" id="579108"/>
    <lineage>
        <taxon>Bacteria</taxon>
        <taxon>Bacillati</taxon>
        <taxon>Actinomycetota</taxon>
        <taxon>Actinomycetes</taxon>
        <taxon>Micromonosporales</taxon>
        <taxon>Micromonosporaceae</taxon>
        <taxon>Dactylosporangium</taxon>
    </lineage>
</organism>
<gene>
    <name evidence="10" type="ORF">GCM10022255_080350</name>
</gene>
<dbReference type="PANTHER" id="PTHR10353">
    <property type="entry name" value="GLYCOSYL HYDROLASE"/>
    <property type="match status" value="1"/>
</dbReference>
<dbReference type="EC" id="3.2.1.21" evidence="3 9"/>
<comment type="caution">
    <text evidence="10">The sequence shown here is derived from an EMBL/GenBank/DDBJ whole genome shotgun (WGS) entry which is preliminary data.</text>
</comment>
<sequence length="443" mass="48786">MRFPDGFLWGAATAAYQVEGAVAEDGRGPSIWDTFSHTPGAVLRGDTGDVACEHYHRWREDLDLLAGLGVGAYRFSVAWSRVVPSGAGPVNPAGLDFYERLVDGLLERGITPMLTLYHWDLPQALQEAGGWAERDTAEHFADYASVVHARLGDRVPYWLTLNEPYCSAVVGHLEGRHAPGLRDERIAVTAVHHLLLAHGKAVAALRAGGVTGRVGITCNLTSVHPASDDPADVAAARRLDLHENRMYLDPLLRGAYPDDAAAHYAPVTDFGFVRDGDLEQIAAPIDFFGINYYERHHARADPGDPDRGWQRVPPERPTVTGIGVHPEGLGEILDRVAKEYTQLPLVVTETGLALHDYAGPDGEIADDERIAFFDGHVRAAHDALTRGVPLIGFFPWSFMDNFEWASGYGVRYGLYYVDYPTQRRHPKRSAHWYAALIRANGLE</sequence>
<dbReference type="EMBL" id="BAABAT010000032">
    <property type="protein sequence ID" value="GAA4258693.1"/>
    <property type="molecule type" value="Genomic_DNA"/>
</dbReference>
<evidence type="ECO:0000313" key="11">
    <source>
        <dbReference type="Proteomes" id="UP001500620"/>
    </source>
</evidence>
<evidence type="ECO:0000256" key="7">
    <source>
        <dbReference type="ARBA" id="ARBA00023295"/>
    </source>
</evidence>
<evidence type="ECO:0000313" key="10">
    <source>
        <dbReference type="EMBL" id="GAA4258693.1"/>
    </source>
</evidence>
<dbReference type="InterPro" id="IPR001360">
    <property type="entry name" value="Glyco_hydro_1"/>
</dbReference>
<evidence type="ECO:0000256" key="8">
    <source>
        <dbReference type="ARBA" id="ARBA00023326"/>
    </source>
</evidence>
<dbReference type="InterPro" id="IPR033132">
    <property type="entry name" value="GH_1_N_CS"/>
</dbReference>
<dbReference type="SUPFAM" id="SSF51445">
    <property type="entry name" value="(Trans)glycosidases"/>
    <property type="match status" value="1"/>
</dbReference>
<dbReference type="PROSITE" id="PS00653">
    <property type="entry name" value="GLYCOSYL_HYDROL_F1_2"/>
    <property type="match status" value="1"/>
</dbReference>